<organism evidence="2">
    <name type="scientific">Alexandrium monilatum</name>
    <dbReference type="NCBI Taxonomy" id="311494"/>
    <lineage>
        <taxon>Eukaryota</taxon>
        <taxon>Sar</taxon>
        <taxon>Alveolata</taxon>
        <taxon>Dinophyceae</taxon>
        <taxon>Gonyaulacales</taxon>
        <taxon>Pyrocystaceae</taxon>
        <taxon>Alexandrium</taxon>
    </lineage>
</organism>
<proteinExistence type="predicted"/>
<gene>
    <name evidence="2" type="ORF">AMON00008_LOCUS45961</name>
</gene>
<feature type="region of interest" description="Disordered" evidence="1">
    <location>
        <begin position="163"/>
        <end position="234"/>
    </location>
</feature>
<feature type="compositionally biased region" description="Polar residues" evidence="1">
    <location>
        <begin position="166"/>
        <end position="180"/>
    </location>
</feature>
<dbReference type="EMBL" id="HBNR01065067">
    <property type="protein sequence ID" value="CAE4636537.1"/>
    <property type="molecule type" value="Transcribed_RNA"/>
</dbReference>
<feature type="compositionally biased region" description="Low complexity" evidence="1">
    <location>
        <begin position="209"/>
        <end position="227"/>
    </location>
</feature>
<accession>A0A7S4S8B6</accession>
<name>A0A7S4S8B6_9DINO</name>
<dbReference type="AlphaFoldDB" id="A0A7S4S8B6"/>
<evidence type="ECO:0000256" key="1">
    <source>
        <dbReference type="SAM" id="MobiDB-lite"/>
    </source>
</evidence>
<sequence>MAGSACGDMARLHEFTAVIGFAYRKHWRSLRRDISYAMYCLLREIQSVVLPSAEEPLAGNVARARKDLQCLLPKLAALAAPAGRGPSPAPAAPGPAVLPVRLQVFEPLAEAPVPAMLEEAAHVSKIPLQERSHHFHGEEIPGGEVAMDRRACITEVGQTAYKEPSLTLTNSSTQPRTGPTSRPPCLSRGGSAVTSSTPVPRAGIVARPTAGTAASWRARSSSTTSSSGEDEGTDMPELVPPFWCSACRVALCCPTCEGCILCDKCHCDDACLAQPSEPPD</sequence>
<protein>
    <submittedName>
        <fullName evidence="2">Uncharacterized protein</fullName>
    </submittedName>
</protein>
<evidence type="ECO:0000313" key="2">
    <source>
        <dbReference type="EMBL" id="CAE4636537.1"/>
    </source>
</evidence>
<reference evidence="2" key="1">
    <citation type="submission" date="2021-01" db="EMBL/GenBank/DDBJ databases">
        <authorList>
            <person name="Corre E."/>
            <person name="Pelletier E."/>
            <person name="Niang G."/>
            <person name="Scheremetjew M."/>
            <person name="Finn R."/>
            <person name="Kale V."/>
            <person name="Holt S."/>
            <person name="Cochrane G."/>
            <person name="Meng A."/>
            <person name="Brown T."/>
            <person name="Cohen L."/>
        </authorList>
    </citation>
    <scope>NUCLEOTIDE SEQUENCE</scope>
    <source>
        <strain evidence="2">CCMP3105</strain>
    </source>
</reference>